<name>A0A840YU06_9SPHN</name>
<reference evidence="1 2" key="1">
    <citation type="submission" date="2020-08" db="EMBL/GenBank/DDBJ databases">
        <title>Genomic Encyclopedia of Type Strains, Phase IV (KMG-IV): sequencing the most valuable type-strain genomes for metagenomic binning, comparative biology and taxonomic classification.</title>
        <authorList>
            <person name="Goeker M."/>
        </authorList>
    </citation>
    <scope>NUCLEOTIDE SEQUENCE [LARGE SCALE GENOMIC DNA]</scope>
    <source>
        <strain evidence="1 2">DSM 26736</strain>
    </source>
</reference>
<dbReference type="EMBL" id="JACIJF010000056">
    <property type="protein sequence ID" value="MBB5713160.1"/>
    <property type="molecule type" value="Genomic_DNA"/>
</dbReference>
<sequence>MSSEFIEQIKAAANQPGQAMSFDEAMVWLRSL</sequence>
<evidence type="ECO:0000313" key="1">
    <source>
        <dbReference type="EMBL" id="MBB5713160.1"/>
    </source>
</evidence>
<proteinExistence type="predicted"/>
<gene>
    <name evidence="1" type="ORF">FHT02_004430</name>
</gene>
<accession>A0A840YU06</accession>
<organism evidence="1 2">
    <name type="scientific">Sphingomonas xinjiangensis</name>
    <dbReference type="NCBI Taxonomy" id="643568"/>
    <lineage>
        <taxon>Bacteria</taxon>
        <taxon>Pseudomonadati</taxon>
        <taxon>Pseudomonadota</taxon>
        <taxon>Alphaproteobacteria</taxon>
        <taxon>Sphingomonadales</taxon>
        <taxon>Sphingomonadaceae</taxon>
        <taxon>Sphingomonas</taxon>
    </lineage>
</organism>
<comment type="caution">
    <text evidence="1">The sequence shown here is derived from an EMBL/GenBank/DDBJ whole genome shotgun (WGS) entry which is preliminary data.</text>
</comment>
<dbReference type="Proteomes" id="UP000527143">
    <property type="component" value="Unassembled WGS sequence"/>
</dbReference>
<keyword evidence="2" id="KW-1185">Reference proteome</keyword>
<dbReference type="AlphaFoldDB" id="A0A840YU06"/>
<evidence type="ECO:0000313" key="2">
    <source>
        <dbReference type="Proteomes" id="UP000527143"/>
    </source>
</evidence>
<protein>
    <submittedName>
        <fullName evidence="1">Uncharacterized protein</fullName>
    </submittedName>
</protein>